<keyword evidence="6" id="KW-0539">Nucleus</keyword>
<evidence type="ECO:0000259" key="9">
    <source>
        <dbReference type="PROSITE" id="PS51060"/>
    </source>
</evidence>
<evidence type="ECO:0008006" key="12">
    <source>
        <dbReference type="Google" id="ProtNLM"/>
    </source>
</evidence>
<evidence type="ECO:0000256" key="2">
    <source>
        <dbReference type="ARBA" id="ARBA00022676"/>
    </source>
</evidence>
<dbReference type="EMBL" id="HBIZ01022663">
    <property type="protein sequence ID" value="CAE0761713.1"/>
    <property type="molecule type" value="Transcribed_RNA"/>
</dbReference>
<dbReference type="CDD" id="cd08002">
    <property type="entry name" value="WGR_PARP3_like"/>
    <property type="match status" value="1"/>
</dbReference>
<evidence type="ECO:0000256" key="4">
    <source>
        <dbReference type="ARBA" id="ARBA00022695"/>
    </source>
</evidence>
<evidence type="ECO:0000256" key="3">
    <source>
        <dbReference type="ARBA" id="ARBA00022679"/>
    </source>
</evidence>
<dbReference type="PROSITE" id="PS51060">
    <property type="entry name" value="PARP_ALPHA_HD"/>
    <property type="match status" value="1"/>
</dbReference>
<dbReference type="InterPro" id="IPR036930">
    <property type="entry name" value="WGR_dom_sf"/>
</dbReference>
<evidence type="ECO:0000256" key="1">
    <source>
        <dbReference type="ARBA" id="ARBA00004123"/>
    </source>
</evidence>
<comment type="similarity">
    <text evidence="7">Belongs to the ARTD/PARP family.</text>
</comment>
<dbReference type="InterPro" id="IPR004102">
    <property type="entry name" value="Poly(ADP-ribose)pol_reg_dom"/>
</dbReference>
<dbReference type="InterPro" id="IPR050800">
    <property type="entry name" value="ARTD/PARP"/>
</dbReference>
<name>A0A7S4BDP3_CHRCT</name>
<dbReference type="GO" id="GO:0070212">
    <property type="term" value="P:protein poly-ADP-ribosylation"/>
    <property type="evidence" value="ECO:0007669"/>
    <property type="project" value="TreeGrafter"/>
</dbReference>
<dbReference type="GO" id="GO:0006302">
    <property type="term" value="P:double-strand break repair"/>
    <property type="evidence" value="ECO:0007669"/>
    <property type="project" value="TreeGrafter"/>
</dbReference>
<dbReference type="PANTHER" id="PTHR10459">
    <property type="entry name" value="DNA LIGASE"/>
    <property type="match status" value="1"/>
</dbReference>
<keyword evidence="3" id="KW-0808">Transferase</keyword>
<dbReference type="Pfam" id="PF05406">
    <property type="entry name" value="WGR"/>
    <property type="match status" value="1"/>
</dbReference>
<reference evidence="11" key="1">
    <citation type="submission" date="2021-01" db="EMBL/GenBank/DDBJ databases">
        <authorList>
            <person name="Corre E."/>
            <person name="Pelletier E."/>
            <person name="Niang G."/>
            <person name="Scheremetjew M."/>
            <person name="Finn R."/>
            <person name="Kale V."/>
            <person name="Holt S."/>
            <person name="Cochrane G."/>
            <person name="Meng A."/>
            <person name="Brown T."/>
            <person name="Cohen L."/>
        </authorList>
    </citation>
    <scope>NUCLEOTIDE SEQUENCE</scope>
    <source>
        <strain evidence="11">CCMP645</strain>
    </source>
</reference>
<evidence type="ECO:0000259" key="10">
    <source>
        <dbReference type="PROSITE" id="PS51977"/>
    </source>
</evidence>
<gene>
    <name evidence="11" type="ORF">PCAR00345_LOCUS14325</name>
</gene>
<keyword evidence="5" id="KW-0520">NAD</keyword>
<dbReference type="SUPFAM" id="SSF142921">
    <property type="entry name" value="WGR domain-like"/>
    <property type="match status" value="1"/>
</dbReference>
<dbReference type="GO" id="GO:0003950">
    <property type="term" value="F:NAD+ poly-ADP-ribosyltransferase activity"/>
    <property type="evidence" value="ECO:0007669"/>
    <property type="project" value="UniProtKB-EC"/>
</dbReference>
<evidence type="ECO:0000256" key="6">
    <source>
        <dbReference type="ARBA" id="ARBA00023242"/>
    </source>
</evidence>
<dbReference type="SUPFAM" id="SSF47587">
    <property type="entry name" value="Domain of poly(ADP-ribose) polymerase"/>
    <property type="match status" value="1"/>
</dbReference>
<evidence type="ECO:0000256" key="5">
    <source>
        <dbReference type="ARBA" id="ARBA00023027"/>
    </source>
</evidence>
<dbReference type="Gene3D" id="3.90.176.10">
    <property type="entry name" value="Toxin ADP-ribosyltransferase, Chain A, domain 1"/>
    <property type="match status" value="1"/>
</dbReference>
<comment type="subcellular location">
    <subcellularLocation>
        <location evidence="1">Nucleus</location>
    </subcellularLocation>
</comment>
<feature type="domain" description="WGR" evidence="10">
    <location>
        <begin position="69"/>
        <end position="161"/>
    </location>
</feature>
<dbReference type="AlphaFoldDB" id="A0A7S4BDP3"/>
<dbReference type="GO" id="GO:0005730">
    <property type="term" value="C:nucleolus"/>
    <property type="evidence" value="ECO:0007669"/>
    <property type="project" value="TreeGrafter"/>
</dbReference>
<feature type="domain" description="PARP alpha-helical" evidence="9">
    <location>
        <begin position="141"/>
        <end position="259"/>
    </location>
</feature>
<sequence>MPPRKRKAVQEPEEGAAEPEPKKQAARAKPKKEVAEAGPSTPPKAVLTSLPSTPQSQRRVDRSVQDGGDYQVYLDYTCKLMQTNIDGNANNNKFYIIQVLEGRGAFWTWNRWGRLGENGQSKLSRFENAEAAIRDFEKKFRDKTRNGWENRAGFVKSPGKYQLVETEEGGDEGDDATGLGKLSRAQIEKGQAVLAKIKAAMCSKKKADLAPLSSEFYSLIPTTSGRERPPPIDSEEMLEAKEGLLEFWLRMGFEEVKEEAGLTPIDGVMALPLPPTLAKAASTVAGAAAVKSSLTKAKPVAAKQVGAPLKKLSVDMYGSIFLYTGNSIYRQLNKALREDHREVKKYFPYLRLLLETMSLMPRQERTLWRGIAADLFDE</sequence>
<dbReference type="PANTHER" id="PTHR10459:SF66">
    <property type="entry name" value="PROTEIN MONO-ADP-RIBOSYLTRANSFERASE PARP3"/>
    <property type="match status" value="1"/>
</dbReference>
<dbReference type="Pfam" id="PF02877">
    <property type="entry name" value="PARP_reg"/>
    <property type="match status" value="1"/>
</dbReference>
<keyword evidence="4" id="KW-0548">Nucleotidyltransferase</keyword>
<dbReference type="InterPro" id="IPR036616">
    <property type="entry name" value="Poly(ADP-ribose)pol_reg_dom_sf"/>
</dbReference>
<keyword evidence="2" id="KW-0328">Glycosyltransferase</keyword>
<feature type="region of interest" description="Disordered" evidence="8">
    <location>
        <begin position="1"/>
        <end position="64"/>
    </location>
</feature>
<dbReference type="SMART" id="SM00773">
    <property type="entry name" value="WGR"/>
    <property type="match status" value="1"/>
</dbReference>
<dbReference type="Gene3D" id="2.20.140.10">
    <property type="entry name" value="WGR domain"/>
    <property type="match status" value="1"/>
</dbReference>
<dbReference type="FunFam" id="2.20.140.10:FF:000001">
    <property type="entry name" value="Poly [ADP-ribose] polymerase"/>
    <property type="match status" value="1"/>
</dbReference>
<dbReference type="GO" id="GO:1990404">
    <property type="term" value="F:NAD+-protein mono-ADP-ribosyltransferase activity"/>
    <property type="evidence" value="ECO:0007669"/>
    <property type="project" value="TreeGrafter"/>
</dbReference>
<evidence type="ECO:0000256" key="8">
    <source>
        <dbReference type="SAM" id="MobiDB-lite"/>
    </source>
</evidence>
<evidence type="ECO:0000313" key="11">
    <source>
        <dbReference type="EMBL" id="CAE0761713.1"/>
    </source>
</evidence>
<dbReference type="PROSITE" id="PS51977">
    <property type="entry name" value="WGR"/>
    <property type="match status" value="1"/>
</dbReference>
<dbReference type="InterPro" id="IPR008893">
    <property type="entry name" value="WGR_domain"/>
</dbReference>
<accession>A0A7S4BDP3</accession>
<evidence type="ECO:0000256" key="7">
    <source>
        <dbReference type="ARBA" id="ARBA00024347"/>
    </source>
</evidence>
<proteinExistence type="inferred from homology"/>
<dbReference type="Gene3D" id="1.20.142.10">
    <property type="entry name" value="Poly(ADP-ribose) polymerase, regulatory domain"/>
    <property type="match status" value="1"/>
</dbReference>
<dbReference type="GO" id="GO:0016779">
    <property type="term" value="F:nucleotidyltransferase activity"/>
    <property type="evidence" value="ECO:0007669"/>
    <property type="project" value="UniProtKB-KW"/>
</dbReference>
<organism evidence="11">
    <name type="scientific">Chrysotila carterae</name>
    <name type="common">Marine alga</name>
    <name type="synonym">Syracosphaera carterae</name>
    <dbReference type="NCBI Taxonomy" id="13221"/>
    <lineage>
        <taxon>Eukaryota</taxon>
        <taxon>Haptista</taxon>
        <taxon>Haptophyta</taxon>
        <taxon>Prymnesiophyceae</taxon>
        <taxon>Isochrysidales</taxon>
        <taxon>Isochrysidaceae</taxon>
        <taxon>Chrysotila</taxon>
    </lineage>
</organism>
<protein>
    <recommendedName>
        <fullName evidence="12">WGR domain-containing protein</fullName>
    </recommendedName>
</protein>